<feature type="binding site" evidence="17">
    <location>
        <begin position="418"/>
        <end position="422"/>
    </location>
    <ligand>
        <name>AMP</name>
        <dbReference type="ChEBI" id="CHEBI:456215"/>
    </ligand>
</feature>
<dbReference type="PIRSF" id="PIRSF017184">
    <property type="entry name" value="Nnr"/>
    <property type="match status" value="1"/>
</dbReference>
<dbReference type="Proteomes" id="UP000186795">
    <property type="component" value="Unassembled WGS sequence"/>
</dbReference>
<evidence type="ECO:0000256" key="2">
    <source>
        <dbReference type="ARBA" id="ARBA00000909"/>
    </source>
</evidence>
<dbReference type="CDD" id="cd01171">
    <property type="entry name" value="YXKO-related"/>
    <property type="match status" value="1"/>
</dbReference>
<dbReference type="InterPro" id="IPR017953">
    <property type="entry name" value="Carbohydrate_kinase_pred_CS"/>
</dbReference>
<comment type="function">
    <text evidence="14 19">Bifunctional enzyme that catalyzes the epimerization of the S- and R-forms of NAD(P)HX and the dehydration of the S-form of NAD(P)HX at the expense of ADP, which is converted to AMP. This allows the repair of both epimers of NAD(P)HX, a damaged form of NAD(P)H that is a result of enzymatic or heat-dependent hydration.</text>
</comment>
<evidence type="ECO:0000256" key="7">
    <source>
        <dbReference type="ARBA" id="ARBA00022840"/>
    </source>
</evidence>
<dbReference type="AlphaFoldDB" id="A0A1N7P538"/>
<evidence type="ECO:0000256" key="13">
    <source>
        <dbReference type="ARBA" id="ARBA00023268"/>
    </source>
</evidence>
<dbReference type="PROSITE" id="PS51385">
    <property type="entry name" value="YJEF_N"/>
    <property type="match status" value="1"/>
</dbReference>
<sequence length="507" mass="53880">MYLCTAQEMRDLDRYTIDRMGLPGMVLMENAGREAARALLERFPEAKKAVVLAGSGNNGGDGFVIARHLAAAGWEVSVHYFGQVEKMSPETRTFYGVCRQMGIPVAGGNGSEELIGNADVVVDALLGTGVRGELREPLRTLIRQVNRACRGFVLAVDVPSGVDTDTGAVLGEAIRADLTVTFAAAKWCHFLRPAAEYRGELKVVDIGIPPAVVEQNPPRARLNRPSLWEKHLSPRSPWSHKGSHGHLLVLGGSRGMLGAAALSGMASLRAGVGMTTLGVPRGQEGPLAAKVTEPLIWGWPDGPEGCFSGEFPMDWEERAPRFTAVAIGPGLGRFTREKPWLERLLREVPVPVVLDADGLNILSGNLSILKQRQGATVLTPHPGEMARLLGVSVGEVESSRHRAAVDLARRYGVTTVLKGTFTVIAFPDGRQVIHPESSPALAKAGSGDVLTGILGGMLARGIPVESAVPLGVHLHSSAGRSAAVDSAHSVLASDVIHHLGSAIHQIR</sequence>
<evidence type="ECO:0000259" key="20">
    <source>
        <dbReference type="PROSITE" id="PS51383"/>
    </source>
</evidence>
<evidence type="ECO:0000256" key="5">
    <source>
        <dbReference type="ARBA" id="ARBA00022723"/>
    </source>
</evidence>
<feature type="binding site" evidence="18">
    <location>
        <begin position="57"/>
        <end position="61"/>
    </location>
    <ligand>
        <name>(6S)-NADPHX</name>
        <dbReference type="ChEBI" id="CHEBI:64076"/>
    </ligand>
</feature>
<keyword evidence="11 18" id="KW-0413">Isomerase</keyword>
<dbReference type="NCBIfam" id="TIGR00196">
    <property type="entry name" value="yjeF_cterm"/>
    <property type="match status" value="1"/>
</dbReference>
<dbReference type="GO" id="GO:0052856">
    <property type="term" value="F:NAD(P)HX epimerase activity"/>
    <property type="evidence" value="ECO:0007669"/>
    <property type="project" value="UniProtKB-UniRule"/>
</dbReference>
<keyword evidence="10 17" id="KW-0520">NAD</keyword>
<keyword evidence="5 18" id="KW-0479">Metal-binding</keyword>
<dbReference type="GO" id="GO:0046496">
    <property type="term" value="P:nicotinamide nucleotide metabolic process"/>
    <property type="evidence" value="ECO:0007669"/>
    <property type="project" value="UniProtKB-UniRule"/>
</dbReference>
<comment type="similarity">
    <text evidence="4 19">In the C-terminal section; belongs to the NnrD/CARKD family.</text>
</comment>
<dbReference type="NCBIfam" id="TIGR00197">
    <property type="entry name" value="yjeF_nterm"/>
    <property type="match status" value="1"/>
</dbReference>
<evidence type="ECO:0000256" key="6">
    <source>
        <dbReference type="ARBA" id="ARBA00022741"/>
    </source>
</evidence>
<dbReference type="Gene3D" id="3.40.1190.20">
    <property type="match status" value="1"/>
</dbReference>
<evidence type="ECO:0000256" key="11">
    <source>
        <dbReference type="ARBA" id="ARBA00023235"/>
    </source>
</evidence>
<comment type="catalytic activity">
    <reaction evidence="16 17 19">
        <text>(6S)-NADPHX + ADP = AMP + phosphate + NADPH + H(+)</text>
        <dbReference type="Rhea" id="RHEA:32235"/>
        <dbReference type="ChEBI" id="CHEBI:15378"/>
        <dbReference type="ChEBI" id="CHEBI:43474"/>
        <dbReference type="ChEBI" id="CHEBI:57783"/>
        <dbReference type="ChEBI" id="CHEBI:64076"/>
        <dbReference type="ChEBI" id="CHEBI:456215"/>
        <dbReference type="ChEBI" id="CHEBI:456216"/>
        <dbReference type="EC" id="4.2.1.136"/>
    </reaction>
</comment>
<keyword evidence="12 17" id="KW-0456">Lyase</keyword>
<dbReference type="PROSITE" id="PS51383">
    <property type="entry name" value="YJEF_C_3"/>
    <property type="match status" value="1"/>
</dbReference>
<keyword evidence="6 17" id="KW-0547">Nucleotide-binding</keyword>
<feature type="binding site" evidence="18">
    <location>
        <position position="58"/>
    </location>
    <ligand>
        <name>K(+)</name>
        <dbReference type="ChEBI" id="CHEBI:29103"/>
    </ligand>
</feature>
<dbReference type="EC" id="5.1.99.6" evidence="19"/>
<comment type="similarity">
    <text evidence="17">Belongs to the NnrD/CARKD family.</text>
</comment>
<evidence type="ECO:0000256" key="9">
    <source>
        <dbReference type="ARBA" id="ARBA00022958"/>
    </source>
</evidence>
<evidence type="ECO:0000256" key="18">
    <source>
        <dbReference type="HAMAP-Rule" id="MF_01966"/>
    </source>
</evidence>
<evidence type="ECO:0000256" key="10">
    <source>
        <dbReference type="ARBA" id="ARBA00023027"/>
    </source>
</evidence>
<comment type="catalytic activity">
    <reaction evidence="1 18 19">
        <text>(6R)-NADHX = (6S)-NADHX</text>
        <dbReference type="Rhea" id="RHEA:32215"/>
        <dbReference type="ChEBI" id="CHEBI:64074"/>
        <dbReference type="ChEBI" id="CHEBI:64075"/>
        <dbReference type="EC" id="5.1.99.6"/>
    </reaction>
</comment>
<feature type="binding site" evidence="17">
    <location>
        <position position="330"/>
    </location>
    <ligand>
        <name>(6S)-NADPHX</name>
        <dbReference type="ChEBI" id="CHEBI:64076"/>
    </ligand>
</feature>
<dbReference type="HAMAP" id="MF_01965">
    <property type="entry name" value="NADHX_dehydratase"/>
    <property type="match status" value="1"/>
</dbReference>
<dbReference type="EC" id="4.2.1.136" evidence="19"/>
<dbReference type="InterPro" id="IPR036652">
    <property type="entry name" value="YjeF_N_dom_sf"/>
</dbReference>
<comment type="function">
    <text evidence="17">Catalyzes the dehydration of the S-form of NAD(P)HX at the expense of ADP, which is converted to AMP. Together with NAD(P)HX epimerase, which catalyzes the epimerization of the S- and R-forms, the enzyme allows the repair of both epimers of NAD(P)HX, a damaged form of NAD(P)H that is a result of enzymatic or heat-dependent hydration.</text>
</comment>
<comment type="similarity">
    <text evidence="3 19">In the N-terminal section; belongs to the NnrE/AIBP family.</text>
</comment>
<keyword evidence="13" id="KW-0511">Multifunctional enzyme</keyword>
<proteinExistence type="inferred from homology"/>
<dbReference type="GO" id="GO:0005524">
    <property type="term" value="F:ATP binding"/>
    <property type="evidence" value="ECO:0007669"/>
    <property type="project" value="UniProtKB-UniRule"/>
</dbReference>
<comment type="cofactor">
    <cofactor evidence="17">
        <name>Mg(2+)</name>
        <dbReference type="ChEBI" id="CHEBI:18420"/>
    </cofactor>
</comment>
<dbReference type="OrthoDB" id="9806925at2"/>
<dbReference type="InterPro" id="IPR000631">
    <property type="entry name" value="CARKD"/>
</dbReference>
<dbReference type="PANTHER" id="PTHR12592">
    <property type="entry name" value="ATP-DEPENDENT (S)-NAD(P)H-HYDRATE DEHYDRATASE FAMILY MEMBER"/>
    <property type="match status" value="1"/>
</dbReference>
<protein>
    <recommendedName>
        <fullName evidence="19">Bifunctional NAD(P)H-hydrate repair enzyme</fullName>
    </recommendedName>
    <alternativeName>
        <fullName evidence="19">Nicotinamide nucleotide repair protein</fullName>
    </alternativeName>
    <domain>
        <recommendedName>
            <fullName evidence="19">ADP-dependent (S)-NAD(P)H-hydrate dehydratase</fullName>
            <ecNumber evidence="19">4.2.1.136</ecNumber>
        </recommendedName>
        <alternativeName>
            <fullName evidence="19">ADP-dependent NAD(P)HX dehydratase</fullName>
        </alternativeName>
    </domain>
    <domain>
        <recommendedName>
            <fullName evidence="19">NAD(P)H-hydrate epimerase</fullName>
            <ecNumber evidence="19">5.1.99.6</ecNumber>
        </recommendedName>
    </domain>
</protein>
<comment type="subunit">
    <text evidence="17">Homotetramer.</text>
</comment>
<dbReference type="FunFam" id="3.40.50.10260:FF:000003">
    <property type="entry name" value="Multifunctional fusion protein"/>
    <property type="match status" value="1"/>
</dbReference>
<feature type="binding site" evidence="17">
    <location>
        <position position="447"/>
    </location>
    <ligand>
        <name>AMP</name>
        <dbReference type="ChEBI" id="CHEBI:456215"/>
    </ligand>
</feature>
<evidence type="ECO:0000256" key="15">
    <source>
        <dbReference type="ARBA" id="ARBA00048238"/>
    </source>
</evidence>
<feature type="binding site" evidence="18">
    <location>
        <begin position="127"/>
        <end position="133"/>
    </location>
    <ligand>
        <name>(6S)-NADPHX</name>
        <dbReference type="ChEBI" id="CHEBI:64076"/>
    </ligand>
</feature>
<comment type="catalytic activity">
    <reaction evidence="15 17 19">
        <text>(6S)-NADHX + ADP = AMP + phosphate + NADH + H(+)</text>
        <dbReference type="Rhea" id="RHEA:32223"/>
        <dbReference type="ChEBI" id="CHEBI:15378"/>
        <dbReference type="ChEBI" id="CHEBI:43474"/>
        <dbReference type="ChEBI" id="CHEBI:57945"/>
        <dbReference type="ChEBI" id="CHEBI:64074"/>
        <dbReference type="ChEBI" id="CHEBI:456215"/>
        <dbReference type="ChEBI" id="CHEBI:456216"/>
        <dbReference type="EC" id="4.2.1.136"/>
    </reaction>
</comment>
<feature type="binding site" evidence="17">
    <location>
        <position position="259"/>
    </location>
    <ligand>
        <name>(6S)-NADPHX</name>
        <dbReference type="ChEBI" id="CHEBI:64076"/>
    </ligand>
</feature>
<dbReference type="EMBL" id="FTOD01000011">
    <property type="protein sequence ID" value="SIT05732.1"/>
    <property type="molecule type" value="Genomic_DNA"/>
</dbReference>
<evidence type="ECO:0000256" key="19">
    <source>
        <dbReference type="PIRNR" id="PIRNR017184"/>
    </source>
</evidence>
<keyword evidence="9 18" id="KW-0630">Potassium</keyword>
<keyword evidence="7 17" id="KW-0067">ATP-binding</keyword>
<dbReference type="HAMAP" id="MF_01966">
    <property type="entry name" value="NADHX_epimerase"/>
    <property type="match status" value="1"/>
</dbReference>
<feature type="binding site" evidence="18">
    <location>
        <position position="160"/>
    </location>
    <ligand>
        <name>K(+)</name>
        <dbReference type="ChEBI" id="CHEBI:29103"/>
    </ligand>
</feature>
<dbReference type="PROSITE" id="PS01050">
    <property type="entry name" value="YJEF_C_2"/>
    <property type="match status" value="1"/>
</dbReference>
<dbReference type="InterPro" id="IPR030677">
    <property type="entry name" value="Nnr"/>
</dbReference>
<dbReference type="GO" id="GO:0110051">
    <property type="term" value="P:metabolite repair"/>
    <property type="evidence" value="ECO:0007669"/>
    <property type="project" value="TreeGrafter"/>
</dbReference>
<organism evidence="22 23">
    <name type="scientific">Kroppenstedtia eburnea</name>
    <dbReference type="NCBI Taxonomy" id="714067"/>
    <lineage>
        <taxon>Bacteria</taxon>
        <taxon>Bacillati</taxon>
        <taxon>Bacillota</taxon>
        <taxon>Bacilli</taxon>
        <taxon>Bacillales</taxon>
        <taxon>Thermoactinomycetaceae</taxon>
        <taxon>Kroppenstedtia</taxon>
    </lineage>
</organism>
<evidence type="ECO:0000256" key="12">
    <source>
        <dbReference type="ARBA" id="ARBA00023239"/>
    </source>
</evidence>
<feature type="binding site" evidence="18">
    <location>
        <position position="123"/>
    </location>
    <ligand>
        <name>K(+)</name>
        <dbReference type="ChEBI" id="CHEBI:29103"/>
    </ligand>
</feature>
<dbReference type="InterPro" id="IPR004443">
    <property type="entry name" value="YjeF_N_dom"/>
</dbReference>
<dbReference type="PANTHER" id="PTHR12592:SF0">
    <property type="entry name" value="ATP-DEPENDENT (S)-NAD(P)H-HYDRATE DEHYDRATASE"/>
    <property type="match status" value="1"/>
</dbReference>
<dbReference type="RefSeq" id="WP_076525978.1">
    <property type="nucleotide sequence ID" value="NZ_CP048103.1"/>
</dbReference>
<dbReference type="InterPro" id="IPR029056">
    <property type="entry name" value="Ribokinase-like"/>
</dbReference>
<evidence type="ECO:0000256" key="14">
    <source>
        <dbReference type="ARBA" id="ARBA00025153"/>
    </source>
</evidence>
<dbReference type="Pfam" id="PF01256">
    <property type="entry name" value="Carb_kinase"/>
    <property type="match status" value="1"/>
</dbReference>
<dbReference type="GO" id="GO:0052855">
    <property type="term" value="F:ADP-dependent NAD(P)H-hydrate dehydratase activity"/>
    <property type="evidence" value="ECO:0007669"/>
    <property type="project" value="UniProtKB-UniRule"/>
</dbReference>
<feature type="binding site" evidence="17">
    <location>
        <position position="381"/>
    </location>
    <ligand>
        <name>(6S)-NADPHX</name>
        <dbReference type="ChEBI" id="CHEBI:64076"/>
    </ligand>
</feature>
<feature type="domain" description="YjeF N-terminal" evidence="21">
    <location>
        <begin position="9"/>
        <end position="214"/>
    </location>
</feature>
<comment type="catalytic activity">
    <reaction evidence="2 18 19">
        <text>(6R)-NADPHX = (6S)-NADPHX</text>
        <dbReference type="Rhea" id="RHEA:32227"/>
        <dbReference type="ChEBI" id="CHEBI:64076"/>
        <dbReference type="ChEBI" id="CHEBI:64077"/>
        <dbReference type="EC" id="5.1.99.6"/>
    </reaction>
</comment>
<feature type="domain" description="YjeF C-terminal" evidence="20">
    <location>
        <begin position="224"/>
        <end position="506"/>
    </location>
</feature>
<reference evidence="23" key="1">
    <citation type="submission" date="2017-01" db="EMBL/GenBank/DDBJ databases">
        <authorList>
            <person name="Varghese N."/>
            <person name="Submissions S."/>
        </authorList>
    </citation>
    <scope>NUCLEOTIDE SEQUENCE [LARGE SCALE GENOMIC DNA]</scope>
    <source>
        <strain evidence="23">DSM 45196</strain>
    </source>
</reference>
<keyword evidence="8 17" id="KW-0521">NADP</keyword>
<dbReference type="Gene3D" id="3.40.50.10260">
    <property type="entry name" value="YjeF N-terminal domain"/>
    <property type="match status" value="1"/>
</dbReference>
<dbReference type="GO" id="GO:0046872">
    <property type="term" value="F:metal ion binding"/>
    <property type="evidence" value="ECO:0007669"/>
    <property type="project" value="UniProtKB-UniRule"/>
</dbReference>
<evidence type="ECO:0000256" key="17">
    <source>
        <dbReference type="HAMAP-Rule" id="MF_01965"/>
    </source>
</evidence>
<keyword evidence="23" id="KW-1185">Reference proteome</keyword>
<gene>
    <name evidence="18" type="primary">nnrE</name>
    <name evidence="17" type="synonym">nnrD</name>
    <name evidence="22" type="ORF">SAMN05421790_11175</name>
</gene>
<comment type="cofactor">
    <cofactor evidence="18 19">
        <name>K(+)</name>
        <dbReference type="ChEBI" id="CHEBI:29103"/>
    </cofactor>
    <text evidence="18 19">Binds 1 potassium ion per subunit.</text>
</comment>
<evidence type="ECO:0000259" key="21">
    <source>
        <dbReference type="PROSITE" id="PS51385"/>
    </source>
</evidence>
<comment type="caution">
    <text evidence="18">Lacks conserved residue(s) required for the propagation of feature annotation.</text>
</comment>
<evidence type="ECO:0000256" key="1">
    <source>
        <dbReference type="ARBA" id="ARBA00000013"/>
    </source>
</evidence>
<evidence type="ECO:0000256" key="4">
    <source>
        <dbReference type="ARBA" id="ARBA00009524"/>
    </source>
</evidence>
<dbReference type="Pfam" id="PF03853">
    <property type="entry name" value="YjeF_N"/>
    <property type="match status" value="1"/>
</dbReference>
<feature type="binding site" evidence="18">
    <location>
        <position position="157"/>
    </location>
    <ligand>
        <name>(6S)-NADPHX</name>
        <dbReference type="ChEBI" id="CHEBI:64076"/>
    </ligand>
</feature>
<name>A0A1N7P538_9BACL</name>
<comment type="function">
    <text evidence="18">Catalyzes the epimerization of the S- and R-forms of NAD(P)HX, a damaged form of NAD(P)H that is a result of enzymatic or heat-dependent hydration. This is a prerequisite for the S-specific NAD(P)H-hydrate dehydratase to allow the repair of both epimers of NAD(P)HX.</text>
</comment>
<evidence type="ECO:0000256" key="3">
    <source>
        <dbReference type="ARBA" id="ARBA00006001"/>
    </source>
</evidence>
<dbReference type="SUPFAM" id="SSF64153">
    <property type="entry name" value="YjeF N-terminal domain-like"/>
    <property type="match status" value="1"/>
</dbReference>
<evidence type="ECO:0000256" key="16">
    <source>
        <dbReference type="ARBA" id="ARBA00049209"/>
    </source>
</evidence>
<accession>A0A1N7P538</accession>
<evidence type="ECO:0000313" key="23">
    <source>
        <dbReference type="Proteomes" id="UP000186795"/>
    </source>
</evidence>
<evidence type="ECO:0000256" key="8">
    <source>
        <dbReference type="ARBA" id="ARBA00022857"/>
    </source>
</evidence>
<evidence type="ECO:0000313" key="22">
    <source>
        <dbReference type="EMBL" id="SIT05732.1"/>
    </source>
</evidence>
<dbReference type="SUPFAM" id="SSF53613">
    <property type="entry name" value="Ribokinase-like"/>
    <property type="match status" value="1"/>
</dbReference>
<comment type="similarity">
    <text evidence="18">Belongs to the NnrE/AIBP family.</text>
</comment>
<feature type="binding site" evidence="17">
    <location>
        <position position="448"/>
    </location>
    <ligand>
        <name>(6S)-NADPHX</name>
        <dbReference type="ChEBI" id="CHEBI:64076"/>
    </ligand>
</feature>